<dbReference type="EMBL" id="QFQP01000020">
    <property type="protein sequence ID" value="PZR09566.1"/>
    <property type="molecule type" value="Genomic_DNA"/>
</dbReference>
<comment type="caution">
    <text evidence="2">The sequence shown here is derived from an EMBL/GenBank/DDBJ whole genome shotgun (WGS) entry which is preliminary data.</text>
</comment>
<dbReference type="InterPro" id="IPR006860">
    <property type="entry name" value="FecR"/>
</dbReference>
<organism evidence="2 3">
    <name type="scientific">Archangium gephyra</name>
    <dbReference type="NCBI Taxonomy" id="48"/>
    <lineage>
        <taxon>Bacteria</taxon>
        <taxon>Pseudomonadati</taxon>
        <taxon>Myxococcota</taxon>
        <taxon>Myxococcia</taxon>
        <taxon>Myxococcales</taxon>
        <taxon>Cystobacterineae</taxon>
        <taxon>Archangiaceae</taxon>
        <taxon>Archangium</taxon>
    </lineage>
</organism>
<dbReference type="InterPro" id="IPR013783">
    <property type="entry name" value="Ig-like_fold"/>
</dbReference>
<sequence length="400" mass="42548">MNAALRERDLWLAGASALIAAVSLSLALAASRRSSDVATTPVVGSVKRSSGDVKLRLAMTLGWGGASRGVEVHDGDAVFVPPGAEATLSFNDGSELALDERSLVVIETPRAGVRSVTLRQGSLSGRAGTQGLTLQTPNGEARLAAQTEARVELTGKKLEVSVKKGSAQVQGGGATRTLEKGQRVAAAETGTEDLAPWSVTLDSPEAQAVLPFRATPAPISLTWQGAVEGARIQVARDRLFAFVDVDRAVQTNEFTIKEPARGVSWWRVVDRSGRPVSEARRFTCVEDVAPVAMFPRNGEVLLAPPGTNVAFAWTPLPGISKYRLEISPSQGFEPVSASFQVNGASTRQPLFLNEATWFWRVRADEESGAGASSVPLRFRVIHKGIPDAPELLNPEIEVTP</sequence>
<dbReference type="Gene3D" id="2.60.40.10">
    <property type="entry name" value="Immunoglobulins"/>
    <property type="match status" value="1"/>
</dbReference>
<dbReference type="AlphaFoldDB" id="A0A2W5TAX0"/>
<feature type="domain" description="FecR protein" evidence="1">
    <location>
        <begin position="79"/>
        <end position="167"/>
    </location>
</feature>
<protein>
    <recommendedName>
        <fullName evidence="1">FecR protein domain-containing protein</fullName>
    </recommendedName>
</protein>
<evidence type="ECO:0000259" key="1">
    <source>
        <dbReference type="Pfam" id="PF04773"/>
    </source>
</evidence>
<accession>A0A2W5TAX0</accession>
<reference evidence="2 3" key="1">
    <citation type="submission" date="2017-08" db="EMBL/GenBank/DDBJ databases">
        <title>Infants hospitalized years apart are colonized by the same room-sourced microbial strains.</title>
        <authorList>
            <person name="Brooks B."/>
            <person name="Olm M.R."/>
            <person name="Firek B.A."/>
            <person name="Baker R."/>
            <person name="Thomas B.C."/>
            <person name="Morowitz M.J."/>
            <person name="Banfield J.F."/>
        </authorList>
    </citation>
    <scope>NUCLEOTIDE SEQUENCE [LARGE SCALE GENOMIC DNA]</scope>
    <source>
        <strain evidence="2">S2_003_000_R2_14</strain>
    </source>
</reference>
<gene>
    <name evidence="2" type="ORF">DI536_21745</name>
</gene>
<evidence type="ECO:0000313" key="2">
    <source>
        <dbReference type="EMBL" id="PZR09566.1"/>
    </source>
</evidence>
<proteinExistence type="predicted"/>
<dbReference type="Pfam" id="PF04773">
    <property type="entry name" value="FecR"/>
    <property type="match status" value="1"/>
</dbReference>
<dbReference type="Gene3D" id="2.60.120.1440">
    <property type="match status" value="1"/>
</dbReference>
<dbReference type="Proteomes" id="UP000249061">
    <property type="component" value="Unassembled WGS sequence"/>
</dbReference>
<evidence type="ECO:0000313" key="3">
    <source>
        <dbReference type="Proteomes" id="UP000249061"/>
    </source>
</evidence>
<name>A0A2W5TAX0_9BACT</name>